<sequence>MTKQQEEMPKVEIKRKHNEEERYIWLANWFMCFIFPFVCTCHPLTDDDMPNVHKNDAARPATQRFMTKFRPSFEKYDSEVRSHKNELLLNPESKTKPQRRPGLLRMLIGTQSSYFTAVGAIALILQTLIEVIQPFMSKGVLTAIVNKVFWKQSGGVLGSNKFPFFFGIWLIVAPTVIGVLDALSNRMLLHLASRVRSSVVCAMYDKSFKIKNMSSAGSADTGRILSLVSTDSRQVAEMLPTLFMFLSIPFYFIVPLIFLILDFKWIVVVPLIVSVLVMLPNFVLLGSFMKYVKSYMQHNDQRNRITNETFQGIRVVKYSGLEDVFKATINKPRSLQIHAIKMKTFLFQLVFTIMRVSGTIINIATFSVYCAVYSDDPTGLSIVHQRSQL</sequence>
<evidence type="ECO:0000256" key="1">
    <source>
        <dbReference type="ARBA" id="ARBA00004127"/>
    </source>
</evidence>
<feature type="transmembrane region" description="Helical" evidence="9">
    <location>
        <begin position="267"/>
        <end position="288"/>
    </location>
</feature>
<name>A0ABQ9XSU0_9EUKA</name>
<feature type="transmembrane region" description="Helical" evidence="9">
    <location>
        <begin position="242"/>
        <end position="261"/>
    </location>
</feature>
<dbReference type="Pfam" id="PF00664">
    <property type="entry name" value="ABC_membrane"/>
    <property type="match status" value="1"/>
</dbReference>
<dbReference type="Gene3D" id="1.20.1560.10">
    <property type="entry name" value="ABC transporter type 1, transmembrane domain"/>
    <property type="match status" value="1"/>
</dbReference>
<keyword evidence="3 9" id="KW-0812">Transmembrane</keyword>
<evidence type="ECO:0000259" key="10">
    <source>
        <dbReference type="PROSITE" id="PS50929"/>
    </source>
</evidence>
<comment type="caution">
    <text evidence="11">The sequence shown here is derived from an EMBL/GenBank/DDBJ whole genome shotgun (WGS) entry which is preliminary data.</text>
</comment>
<evidence type="ECO:0000256" key="7">
    <source>
        <dbReference type="ARBA" id="ARBA00022989"/>
    </source>
</evidence>
<keyword evidence="6" id="KW-0067">ATP-binding</keyword>
<evidence type="ECO:0000256" key="9">
    <source>
        <dbReference type="SAM" id="Phobius"/>
    </source>
</evidence>
<organism evidence="11 12">
    <name type="scientific">Blattamonas nauphoetae</name>
    <dbReference type="NCBI Taxonomy" id="2049346"/>
    <lineage>
        <taxon>Eukaryota</taxon>
        <taxon>Metamonada</taxon>
        <taxon>Preaxostyla</taxon>
        <taxon>Oxymonadida</taxon>
        <taxon>Blattamonas</taxon>
    </lineage>
</organism>
<keyword evidence="2" id="KW-0813">Transport</keyword>
<dbReference type="EMBL" id="JARBJD010000082">
    <property type="protein sequence ID" value="KAK2954101.1"/>
    <property type="molecule type" value="Genomic_DNA"/>
</dbReference>
<evidence type="ECO:0000256" key="2">
    <source>
        <dbReference type="ARBA" id="ARBA00022448"/>
    </source>
</evidence>
<dbReference type="InterPro" id="IPR036640">
    <property type="entry name" value="ABC1_TM_sf"/>
</dbReference>
<keyword evidence="8 9" id="KW-0472">Membrane</keyword>
<dbReference type="PROSITE" id="PS50929">
    <property type="entry name" value="ABC_TM1F"/>
    <property type="match status" value="1"/>
</dbReference>
<feature type="transmembrane region" description="Helical" evidence="9">
    <location>
        <begin position="345"/>
        <end position="369"/>
    </location>
</feature>
<feature type="transmembrane region" description="Helical" evidence="9">
    <location>
        <begin position="164"/>
        <end position="184"/>
    </location>
</feature>
<protein>
    <submittedName>
        <fullName evidence="11">Multidrug resistance-associated protein</fullName>
    </submittedName>
</protein>
<keyword evidence="12" id="KW-1185">Reference proteome</keyword>
<proteinExistence type="predicted"/>
<dbReference type="InterPro" id="IPR050173">
    <property type="entry name" value="ABC_transporter_C-like"/>
</dbReference>
<feature type="transmembrane region" description="Helical" evidence="9">
    <location>
        <begin position="103"/>
        <end position="129"/>
    </location>
</feature>
<dbReference type="PANTHER" id="PTHR24223:SF443">
    <property type="entry name" value="MULTIDRUG-RESISTANCE LIKE PROTEIN 1, ISOFORM I"/>
    <property type="match status" value="1"/>
</dbReference>
<keyword evidence="5" id="KW-0547">Nucleotide-binding</keyword>
<accession>A0ABQ9XSU0</accession>
<dbReference type="PANTHER" id="PTHR24223">
    <property type="entry name" value="ATP-BINDING CASSETTE SUB-FAMILY C"/>
    <property type="match status" value="1"/>
</dbReference>
<evidence type="ECO:0000256" key="6">
    <source>
        <dbReference type="ARBA" id="ARBA00022840"/>
    </source>
</evidence>
<evidence type="ECO:0000256" key="3">
    <source>
        <dbReference type="ARBA" id="ARBA00022692"/>
    </source>
</evidence>
<feature type="domain" description="ABC transmembrane type-1" evidence="10">
    <location>
        <begin position="117"/>
        <end position="366"/>
    </location>
</feature>
<dbReference type="InterPro" id="IPR011527">
    <property type="entry name" value="ABC1_TM_dom"/>
</dbReference>
<dbReference type="Proteomes" id="UP001281761">
    <property type="component" value="Unassembled WGS sequence"/>
</dbReference>
<reference evidence="11 12" key="1">
    <citation type="journal article" date="2022" name="bioRxiv">
        <title>Genomics of Preaxostyla Flagellates Illuminates Evolutionary Transitions and the Path Towards Mitochondrial Loss.</title>
        <authorList>
            <person name="Novak L.V.F."/>
            <person name="Treitli S.C."/>
            <person name="Pyrih J."/>
            <person name="Halakuc P."/>
            <person name="Pipaliya S.V."/>
            <person name="Vacek V."/>
            <person name="Brzon O."/>
            <person name="Soukal P."/>
            <person name="Eme L."/>
            <person name="Dacks J.B."/>
            <person name="Karnkowska A."/>
            <person name="Elias M."/>
            <person name="Hampl V."/>
        </authorList>
    </citation>
    <scope>NUCLEOTIDE SEQUENCE [LARGE SCALE GENOMIC DNA]</scope>
    <source>
        <strain evidence="11">NAU3</strain>
        <tissue evidence="11">Gut</tissue>
    </source>
</reference>
<gene>
    <name evidence="11" type="ORF">BLNAU_10918</name>
</gene>
<evidence type="ECO:0000256" key="5">
    <source>
        <dbReference type="ARBA" id="ARBA00022741"/>
    </source>
</evidence>
<evidence type="ECO:0000256" key="8">
    <source>
        <dbReference type="ARBA" id="ARBA00023136"/>
    </source>
</evidence>
<evidence type="ECO:0000313" key="11">
    <source>
        <dbReference type="EMBL" id="KAK2954101.1"/>
    </source>
</evidence>
<evidence type="ECO:0000313" key="12">
    <source>
        <dbReference type="Proteomes" id="UP001281761"/>
    </source>
</evidence>
<keyword evidence="7 9" id="KW-1133">Transmembrane helix</keyword>
<evidence type="ECO:0000256" key="4">
    <source>
        <dbReference type="ARBA" id="ARBA00022737"/>
    </source>
</evidence>
<keyword evidence="4" id="KW-0677">Repeat</keyword>
<comment type="subcellular location">
    <subcellularLocation>
        <location evidence="1">Endomembrane system</location>
        <topology evidence="1">Multi-pass membrane protein</topology>
    </subcellularLocation>
</comment>
<dbReference type="SUPFAM" id="SSF90123">
    <property type="entry name" value="ABC transporter transmembrane region"/>
    <property type="match status" value="1"/>
</dbReference>